<evidence type="ECO:0000256" key="5">
    <source>
        <dbReference type="ARBA" id="ARBA00022989"/>
    </source>
</evidence>
<evidence type="ECO:0000313" key="8">
    <source>
        <dbReference type="EMBL" id="SEJ48000.1"/>
    </source>
</evidence>
<keyword evidence="6 7" id="KW-0472">Membrane</keyword>
<keyword evidence="3" id="KW-1003">Cell membrane</keyword>
<reference evidence="9" key="1">
    <citation type="submission" date="2016-10" db="EMBL/GenBank/DDBJ databases">
        <authorList>
            <person name="Varghese N."/>
            <person name="Submissions S."/>
        </authorList>
    </citation>
    <scope>NUCLEOTIDE SEQUENCE [LARGE SCALE GENOMIC DNA]</scope>
    <source>
        <strain evidence="9">IBRC-M 10761</strain>
    </source>
</reference>
<proteinExistence type="inferred from homology"/>
<dbReference type="PANTHER" id="PTHR33508:SF1">
    <property type="entry name" value="UPF0056 MEMBRANE PROTEIN YHCE"/>
    <property type="match status" value="1"/>
</dbReference>
<dbReference type="NCBIfam" id="TIGR00427">
    <property type="entry name" value="NAAT family transporter"/>
    <property type="match status" value="1"/>
</dbReference>
<keyword evidence="9" id="KW-1185">Reference proteome</keyword>
<evidence type="ECO:0000256" key="2">
    <source>
        <dbReference type="ARBA" id="ARBA00009784"/>
    </source>
</evidence>
<evidence type="ECO:0000256" key="1">
    <source>
        <dbReference type="ARBA" id="ARBA00004651"/>
    </source>
</evidence>
<dbReference type="RefSeq" id="WP_143057634.1">
    <property type="nucleotide sequence ID" value="NZ_FNZH01000004.1"/>
</dbReference>
<accession>A0A1H6ZEN4</accession>
<comment type="similarity">
    <text evidence="2 7">Belongs to the UPF0056 (MarC) family.</text>
</comment>
<comment type="caution">
    <text evidence="7">Lacks conserved residue(s) required for the propagation of feature annotation.</text>
</comment>
<feature type="transmembrane region" description="Helical" evidence="7">
    <location>
        <begin position="153"/>
        <end position="173"/>
    </location>
</feature>
<dbReference type="AlphaFoldDB" id="A0A1H6ZEN4"/>
<feature type="transmembrane region" description="Helical" evidence="7">
    <location>
        <begin position="118"/>
        <end position="141"/>
    </location>
</feature>
<feature type="transmembrane region" description="Helical" evidence="7">
    <location>
        <begin position="180"/>
        <end position="202"/>
    </location>
</feature>
<evidence type="ECO:0000256" key="3">
    <source>
        <dbReference type="ARBA" id="ARBA00022475"/>
    </source>
</evidence>
<dbReference type="Proteomes" id="UP000199403">
    <property type="component" value="Unassembled WGS sequence"/>
</dbReference>
<protein>
    <recommendedName>
        <fullName evidence="7">UPF0056 membrane protein</fullName>
    </recommendedName>
</protein>
<keyword evidence="5 7" id="KW-1133">Transmembrane helix</keyword>
<feature type="transmembrane region" description="Helical" evidence="7">
    <location>
        <begin position="41"/>
        <end position="67"/>
    </location>
</feature>
<keyword evidence="4 7" id="KW-0812">Transmembrane</keyword>
<evidence type="ECO:0000256" key="4">
    <source>
        <dbReference type="ARBA" id="ARBA00022692"/>
    </source>
</evidence>
<dbReference type="PANTHER" id="PTHR33508">
    <property type="entry name" value="UPF0056 MEMBRANE PROTEIN YHCE"/>
    <property type="match status" value="1"/>
</dbReference>
<comment type="subcellular location">
    <subcellularLocation>
        <location evidence="1 7">Cell membrane</location>
        <topology evidence="1 7">Multi-pass membrane protein</topology>
    </subcellularLocation>
</comment>
<name>A0A1H6ZEN4_9BACT</name>
<dbReference type="InterPro" id="IPR002771">
    <property type="entry name" value="Multi_antbiot-R_MarC"/>
</dbReference>
<organism evidence="8 9">
    <name type="scientific">Cyclobacterium xiamenense</name>
    <dbReference type="NCBI Taxonomy" id="1297121"/>
    <lineage>
        <taxon>Bacteria</taxon>
        <taxon>Pseudomonadati</taxon>
        <taxon>Bacteroidota</taxon>
        <taxon>Cytophagia</taxon>
        <taxon>Cytophagales</taxon>
        <taxon>Cyclobacteriaceae</taxon>
        <taxon>Cyclobacterium</taxon>
    </lineage>
</organism>
<dbReference type="OrthoDB" id="21094at2"/>
<evidence type="ECO:0000256" key="6">
    <source>
        <dbReference type="ARBA" id="ARBA00023136"/>
    </source>
</evidence>
<dbReference type="EMBL" id="FNZH01000004">
    <property type="protein sequence ID" value="SEJ48000.1"/>
    <property type="molecule type" value="Genomic_DNA"/>
</dbReference>
<evidence type="ECO:0000313" key="9">
    <source>
        <dbReference type="Proteomes" id="UP000199403"/>
    </source>
</evidence>
<evidence type="ECO:0000256" key="7">
    <source>
        <dbReference type="RuleBase" id="RU362048"/>
    </source>
</evidence>
<dbReference type="GO" id="GO:0005886">
    <property type="term" value="C:plasma membrane"/>
    <property type="evidence" value="ECO:0007669"/>
    <property type="project" value="UniProtKB-SubCell"/>
</dbReference>
<feature type="transmembrane region" description="Helical" evidence="7">
    <location>
        <begin position="6"/>
        <end position="29"/>
    </location>
</feature>
<dbReference type="Pfam" id="PF01914">
    <property type="entry name" value="MarC"/>
    <property type="match status" value="1"/>
</dbReference>
<sequence length="220" mass="23967">MNSDLMLNFLLAMVAIVNPIGLIPIWYELTGDAQPKVRRRIAVMVVGTAFVILLVFVNVGIFILQFFAIDIEVFKIAGGLLLMLTAVSMVEGKASRLTGNQEEGQTDTELAARRFEKVLVPLTIPMLAGPGSLTTVLLYSAQSQELLDYLGNSLVLVVSYAFLFLVLIHSYLLEEKVNKLAFVAFTRIFGVIVAAIAIQFVVEGLGAVFPNWLEGGSAVE</sequence>
<gene>
    <name evidence="8" type="ORF">SAMN05192553_104194</name>
</gene>